<protein>
    <submittedName>
        <fullName evidence="2">Uncharacterized protein</fullName>
    </submittedName>
</protein>
<dbReference type="Proteomes" id="UP000308730">
    <property type="component" value="Unassembled WGS sequence"/>
</dbReference>
<dbReference type="InterPro" id="IPR025332">
    <property type="entry name" value="DUF4238"/>
</dbReference>
<feature type="compositionally biased region" description="Basic and acidic residues" evidence="1">
    <location>
        <begin position="55"/>
        <end position="70"/>
    </location>
</feature>
<comment type="caution">
    <text evidence="2">The sequence shown here is derived from an EMBL/GenBank/DDBJ whole genome shotgun (WGS) entry which is preliminary data.</text>
</comment>
<reference evidence="2 3" key="1">
    <citation type="submission" date="2019-02" db="EMBL/GenBank/DDBJ databases">
        <title>Genome sequencing of the rare red list fungi Antrodiella citrinella (Flaviporus citrinellus).</title>
        <authorList>
            <person name="Buettner E."/>
            <person name="Kellner H."/>
        </authorList>
    </citation>
    <scope>NUCLEOTIDE SEQUENCE [LARGE SCALE GENOMIC DNA]</scope>
    <source>
        <strain evidence="2 3">DSM 108506</strain>
    </source>
</reference>
<name>A0A4S4N158_9APHY</name>
<gene>
    <name evidence="2" type="ORF">EUX98_g4748</name>
</gene>
<keyword evidence="3" id="KW-1185">Reference proteome</keyword>
<dbReference type="EMBL" id="SGPM01000124">
    <property type="protein sequence ID" value="THH29430.1"/>
    <property type="molecule type" value="Genomic_DNA"/>
</dbReference>
<proteinExistence type="predicted"/>
<accession>A0A4S4N158</accession>
<evidence type="ECO:0000313" key="2">
    <source>
        <dbReference type="EMBL" id="THH29430.1"/>
    </source>
</evidence>
<feature type="region of interest" description="Disordered" evidence="1">
    <location>
        <begin position="39"/>
        <end position="70"/>
    </location>
</feature>
<dbReference type="AlphaFoldDB" id="A0A4S4N158"/>
<dbReference type="OrthoDB" id="2801371at2759"/>
<evidence type="ECO:0000313" key="3">
    <source>
        <dbReference type="Proteomes" id="UP000308730"/>
    </source>
</evidence>
<dbReference type="Pfam" id="PF14022">
    <property type="entry name" value="DUF4238"/>
    <property type="match status" value="1"/>
</dbReference>
<feature type="compositionally biased region" description="Polar residues" evidence="1">
    <location>
        <begin position="39"/>
        <end position="54"/>
    </location>
</feature>
<organism evidence="2 3">
    <name type="scientific">Antrodiella citrinella</name>
    <dbReference type="NCBI Taxonomy" id="2447956"/>
    <lineage>
        <taxon>Eukaryota</taxon>
        <taxon>Fungi</taxon>
        <taxon>Dikarya</taxon>
        <taxon>Basidiomycota</taxon>
        <taxon>Agaricomycotina</taxon>
        <taxon>Agaricomycetes</taxon>
        <taxon>Polyporales</taxon>
        <taxon>Steccherinaceae</taxon>
        <taxon>Antrodiella</taxon>
    </lineage>
</organism>
<sequence length="183" mass="20783">MTRRGGSNMAASPSVYRDARQYHHFVPCFIVRNWQVPQGASDGPSTSSGGTQATRIRESRKARGERRLAESVQRRQALAEECIKMYDVQASTLHLCTPLNRAYDIFDMYKDESGGQPNVYHVEMLFSKLESQAARILREIQRSIIDTNTPPRALTPVTLSRVDVNTLRKFLFLLEYRSPACSN</sequence>
<evidence type="ECO:0000256" key="1">
    <source>
        <dbReference type="SAM" id="MobiDB-lite"/>
    </source>
</evidence>